<evidence type="ECO:0000256" key="11">
    <source>
        <dbReference type="ARBA" id="ARBA00022839"/>
    </source>
</evidence>
<comment type="cofactor">
    <cofactor evidence="1">
        <name>Mn(2+)</name>
        <dbReference type="ChEBI" id="CHEBI:29035"/>
    </cofactor>
</comment>
<dbReference type="GO" id="GO:0006281">
    <property type="term" value="P:DNA repair"/>
    <property type="evidence" value="ECO:0007669"/>
    <property type="project" value="UniProtKB-KW"/>
</dbReference>
<evidence type="ECO:0000313" key="23">
    <source>
        <dbReference type="EMBL" id="GGZ34904.1"/>
    </source>
</evidence>
<dbReference type="SUPFAM" id="SSF50249">
    <property type="entry name" value="Nucleic acid-binding proteins"/>
    <property type="match status" value="1"/>
</dbReference>
<dbReference type="Pfam" id="PF04679">
    <property type="entry name" value="DNA_ligase_A_C"/>
    <property type="match status" value="1"/>
</dbReference>
<keyword evidence="24" id="KW-1185">Reference proteome</keyword>
<evidence type="ECO:0000256" key="10">
    <source>
        <dbReference type="ARBA" id="ARBA00022801"/>
    </source>
</evidence>
<dbReference type="GO" id="GO:0003887">
    <property type="term" value="F:DNA-directed DNA polymerase activity"/>
    <property type="evidence" value="ECO:0007669"/>
    <property type="project" value="UniProtKB-KW"/>
</dbReference>
<dbReference type="Gene3D" id="3.30.470.30">
    <property type="entry name" value="DNA ligase/mRNA capping enzyme"/>
    <property type="match status" value="1"/>
</dbReference>
<keyword evidence="10" id="KW-0378">Hydrolase</keyword>
<evidence type="ECO:0000256" key="8">
    <source>
        <dbReference type="ARBA" id="ARBA00022741"/>
    </source>
</evidence>
<evidence type="ECO:0000256" key="20">
    <source>
        <dbReference type="ARBA" id="ARBA00034003"/>
    </source>
</evidence>
<dbReference type="GO" id="GO:0003910">
    <property type="term" value="F:DNA ligase (ATP) activity"/>
    <property type="evidence" value="ECO:0007669"/>
    <property type="project" value="UniProtKB-EC"/>
</dbReference>
<keyword evidence="3 23" id="KW-0436">Ligase</keyword>
<dbReference type="InterPro" id="IPR012309">
    <property type="entry name" value="DNA_ligase_ATP-dep_C"/>
</dbReference>
<evidence type="ECO:0000256" key="2">
    <source>
        <dbReference type="ARBA" id="ARBA00012727"/>
    </source>
</evidence>
<dbReference type="EMBL" id="BMZB01000002">
    <property type="protein sequence ID" value="GGZ34904.1"/>
    <property type="molecule type" value="Genomic_DNA"/>
</dbReference>
<dbReference type="NCBIfam" id="TIGR02776">
    <property type="entry name" value="NHEJ_ligase_prk"/>
    <property type="match status" value="1"/>
</dbReference>
<keyword evidence="4" id="KW-0808">Transferase</keyword>
<dbReference type="NCBIfam" id="TIGR02779">
    <property type="entry name" value="NHEJ_ligase_lig"/>
    <property type="match status" value="1"/>
</dbReference>
<keyword evidence="8" id="KW-0547">Nucleotide-binding</keyword>
<dbReference type="NCBIfam" id="TIGR02778">
    <property type="entry name" value="ligD_pol"/>
    <property type="match status" value="1"/>
</dbReference>
<dbReference type="Gene3D" id="3.90.920.10">
    <property type="entry name" value="DNA primase, PRIM domain"/>
    <property type="match status" value="1"/>
</dbReference>
<evidence type="ECO:0000256" key="6">
    <source>
        <dbReference type="ARBA" id="ARBA00022722"/>
    </source>
</evidence>
<dbReference type="InterPro" id="IPR012310">
    <property type="entry name" value="DNA_ligase_ATP-dep_cent"/>
</dbReference>
<evidence type="ECO:0000256" key="14">
    <source>
        <dbReference type="ARBA" id="ARBA00023125"/>
    </source>
</evidence>
<feature type="domain" description="ATP-dependent DNA ligase family profile" evidence="22">
    <location>
        <begin position="312"/>
        <end position="438"/>
    </location>
</feature>
<dbReference type="InterPro" id="IPR033651">
    <property type="entry name" value="PaeLigD_Pol-like"/>
</dbReference>
<sequence length="852" mass="94264">MADALERYNQKRDFTKTAEPEGKLGDGSGFRYLIQKHAATRLHYDFRLELDGVLKSWAVTRGPSLNPDDKRLAVETEDHPVSYGSFEGIIPKGQYGGGTVMMWDEGTWAPLEDPHKGLKDGNLKFRLHGQRLTGDWALVRMKPRPQDKGRSNWLLIKHRDEVSTTDDAESWLETLATSIVSGRSMDDIAAAGNNVWNSHPKVSVAKDASAKAAKAGKLTFIPPELATLAVSIPQGANWVHELKFDGYRTQALIENGTARLLTRTGLDWTAKFAPLPEILGGLPVKSAILDGEIVAVDVNDRINFKSLQATLSGEADAPLQYYVFDCLHLDGEDLRPLPLLERKERLEALLTKAGTDRVIYSEHFTKKGDSFHRHVCDMDMEGLISKRADAPYRSGRGKSWLKIKCHKRQEFVIGGFTLPAKGRRGIGALLVGYYDDGRLIYAGKVGTGFTVDSSMALRKRLETLAADDNPFEDVPALARRGATWVTPKLVAEVQFGEWTSDGRLRHPSFQGLRDDKPAKDVSRDYAIKTAKAETEAEQEVKVAPKTKPTAPRKSSKDAEVGGVRISHPDRIVYPGTDITKADIAEYYLSVANHILPHIAGRPISMIRCPEGIGGDCFFQRHMGLAKMANVKDSGIKVKGRRESYIMIEDAKGLISLIQWGVIEIHPWGCMAADPDRPDRMIFDLDPDPDAKWQDVIEGAVDVRDRMAEFGLESFLKTTGGKGVHVTVPITPDHDWDAIKAFTRAVAQSMEHDNPKRYIATASKAARKGKVFIDYLRNDHTATAIAPFAVRARDGATVATPIAWDELTPKLLPADFTISTVPKRLKTLKTDPWADVFKVKQSLSGQILTALGI</sequence>
<dbReference type="InterPro" id="IPR014145">
    <property type="entry name" value="LigD_pol_dom"/>
</dbReference>
<evidence type="ECO:0000256" key="3">
    <source>
        <dbReference type="ARBA" id="ARBA00022598"/>
    </source>
</evidence>
<evidence type="ECO:0000256" key="17">
    <source>
        <dbReference type="ARBA" id="ARBA00023211"/>
    </source>
</evidence>
<dbReference type="PANTHER" id="PTHR42705:SF2">
    <property type="entry name" value="BIFUNCTIONAL NON-HOMOLOGOUS END JOINING PROTEIN LIGD"/>
    <property type="match status" value="1"/>
</dbReference>
<keyword evidence="5" id="KW-0548">Nucleotidyltransferase</keyword>
<keyword evidence="14" id="KW-0238">DNA-binding</keyword>
<accession>A0A918Q7V3</accession>
<protein>
    <recommendedName>
        <fullName evidence="2">DNA ligase (ATP)</fullName>
        <ecNumber evidence="2">6.5.1.1</ecNumber>
    </recommendedName>
    <alternativeName>
        <fullName evidence="19">NHEJ DNA polymerase</fullName>
    </alternativeName>
</protein>
<dbReference type="GO" id="GO:0005524">
    <property type="term" value="F:ATP binding"/>
    <property type="evidence" value="ECO:0007669"/>
    <property type="project" value="UniProtKB-KW"/>
</dbReference>
<organism evidence="23 24">
    <name type="scientific">Asticcacaulis endophyticus</name>
    <dbReference type="NCBI Taxonomy" id="1395890"/>
    <lineage>
        <taxon>Bacteria</taxon>
        <taxon>Pseudomonadati</taxon>
        <taxon>Pseudomonadota</taxon>
        <taxon>Alphaproteobacteria</taxon>
        <taxon>Caulobacterales</taxon>
        <taxon>Caulobacteraceae</taxon>
        <taxon>Asticcacaulis</taxon>
    </lineage>
</organism>
<dbReference type="GO" id="GO:0046872">
    <property type="term" value="F:metal ion binding"/>
    <property type="evidence" value="ECO:0007669"/>
    <property type="project" value="UniProtKB-KW"/>
</dbReference>
<feature type="region of interest" description="Disordered" evidence="21">
    <location>
        <begin position="536"/>
        <end position="561"/>
    </location>
</feature>
<evidence type="ECO:0000256" key="1">
    <source>
        <dbReference type="ARBA" id="ARBA00001936"/>
    </source>
</evidence>
<dbReference type="Pfam" id="PF13298">
    <property type="entry name" value="LigD_N"/>
    <property type="match status" value="1"/>
</dbReference>
<dbReference type="InterPro" id="IPR014143">
    <property type="entry name" value="NHEJ_ligase_prk"/>
</dbReference>
<keyword evidence="12" id="KW-0067">ATP-binding</keyword>
<dbReference type="PANTHER" id="PTHR42705">
    <property type="entry name" value="BIFUNCTIONAL NON-HOMOLOGOUS END JOINING PROTEIN LIGD"/>
    <property type="match status" value="1"/>
</dbReference>
<dbReference type="InterPro" id="IPR012340">
    <property type="entry name" value="NA-bd_OB-fold"/>
</dbReference>
<evidence type="ECO:0000256" key="16">
    <source>
        <dbReference type="ARBA" id="ARBA00023204"/>
    </source>
</evidence>
<dbReference type="NCBIfam" id="TIGR02777">
    <property type="entry name" value="LigD_PE_dom"/>
    <property type="match status" value="1"/>
</dbReference>
<dbReference type="InterPro" id="IPR014144">
    <property type="entry name" value="LigD_PE_domain"/>
</dbReference>
<evidence type="ECO:0000256" key="12">
    <source>
        <dbReference type="ARBA" id="ARBA00022840"/>
    </source>
</evidence>
<evidence type="ECO:0000259" key="22">
    <source>
        <dbReference type="PROSITE" id="PS50160"/>
    </source>
</evidence>
<evidence type="ECO:0000256" key="13">
    <source>
        <dbReference type="ARBA" id="ARBA00022932"/>
    </source>
</evidence>
<keyword evidence="9" id="KW-0227">DNA damage</keyword>
<dbReference type="CDD" id="cd04862">
    <property type="entry name" value="PaeLigD_Pol_like"/>
    <property type="match status" value="1"/>
</dbReference>
<comment type="caution">
    <text evidence="23">The sequence shown here is derived from an EMBL/GenBank/DDBJ whole genome shotgun (WGS) entry which is preliminary data.</text>
</comment>
<evidence type="ECO:0000256" key="4">
    <source>
        <dbReference type="ARBA" id="ARBA00022679"/>
    </source>
</evidence>
<evidence type="ECO:0000256" key="7">
    <source>
        <dbReference type="ARBA" id="ARBA00022723"/>
    </source>
</evidence>
<dbReference type="GO" id="GO:0003677">
    <property type="term" value="F:DNA binding"/>
    <property type="evidence" value="ECO:0007669"/>
    <property type="project" value="UniProtKB-KW"/>
</dbReference>
<keyword evidence="16" id="KW-0234">DNA repair</keyword>
<dbReference type="CDD" id="cd07906">
    <property type="entry name" value="Adenylation_DNA_ligase_LigD_LigC"/>
    <property type="match status" value="1"/>
</dbReference>
<dbReference type="Gene3D" id="2.40.50.140">
    <property type="entry name" value="Nucleic acid-binding proteins"/>
    <property type="match status" value="1"/>
</dbReference>
<evidence type="ECO:0000256" key="5">
    <source>
        <dbReference type="ARBA" id="ARBA00022695"/>
    </source>
</evidence>
<keyword evidence="15" id="KW-0233">DNA recombination</keyword>
<evidence type="ECO:0000256" key="19">
    <source>
        <dbReference type="ARBA" id="ARBA00029943"/>
    </source>
</evidence>
<gene>
    <name evidence="23" type="ORF">GCM10011273_21740</name>
</gene>
<dbReference type="GO" id="GO:0004527">
    <property type="term" value="F:exonuclease activity"/>
    <property type="evidence" value="ECO:0007669"/>
    <property type="project" value="UniProtKB-KW"/>
</dbReference>
<keyword evidence="6" id="KW-0540">Nuclease</keyword>
<keyword evidence="18" id="KW-0511">Multifunctional enzyme</keyword>
<evidence type="ECO:0000313" key="24">
    <source>
        <dbReference type="Proteomes" id="UP000662572"/>
    </source>
</evidence>
<dbReference type="RefSeq" id="WP_189486453.1">
    <property type="nucleotide sequence ID" value="NZ_BMZB01000002.1"/>
</dbReference>
<evidence type="ECO:0000256" key="21">
    <source>
        <dbReference type="SAM" id="MobiDB-lite"/>
    </source>
</evidence>
<proteinExistence type="predicted"/>
<dbReference type="AlphaFoldDB" id="A0A918Q7V3"/>
<reference evidence="23" key="2">
    <citation type="submission" date="2020-09" db="EMBL/GenBank/DDBJ databases">
        <authorList>
            <person name="Sun Q."/>
            <person name="Kim S."/>
        </authorList>
    </citation>
    <scope>NUCLEOTIDE SEQUENCE</scope>
    <source>
        <strain evidence="23">KCTC 32296</strain>
    </source>
</reference>
<name>A0A918Q7V3_9CAUL</name>
<dbReference type="Pfam" id="PF01068">
    <property type="entry name" value="DNA_ligase_A_M"/>
    <property type="match status" value="1"/>
</dbReference>
<keyword evidence="7" id="KW-0479">Metal-binding</keyword>
<keyword evidence="13" id="KW-0239">DNA-directed DNA polymerase</keyword>
<dbReference type="GO" id="GO:0006310">
    <property type="term" value="P:DNA recombination"/>
    <property type="evidence" value="ECO:0007669"/>
    <property type="project" value="UniProtKB-KW"/>
</dbReference>
<dbReference type="Proteomes" id="UP000662572">
    <property type="component" value="Unassembled WGS sequence"/>
</dbReference>
<evidence type="ECO:0000256" key="9">
    <source>
        <dbReference type="ARBA" id="ARBA00022763"/>
    </source>
</evidence>
<dbReference type="Pfam" id="PF21686">
    <property type="entry name" value="LigD_Prim-Pol"/>
    <property type="match status" value="1"/>
</dbReference>
<dbReference type="SUPFAM" id="SSF56091">
    <property type="entry name" value="DNA ligase/mRNA capping enzyme, catalytic domain"/>
    <property type="match status" value="1"/>
</dbReference>
<evidence type="ECO:0000256" key="15">
    <source>
        <dbReference type="ARBA" id="ARBA00023172"/>
    </source>
</evidence>
<reference evidence="23" key="1">
    <citation type="journal article" date="2014" name="Int. J. Syst. Evol. Microbiol.">
        <title>Complete genome sequence of Corynebacterium casei LMG S-19264T (=DSM 44701T), isolated from a smear-ripened cheese.</title>
        <authorList>
            <consortium name="US DOE Joint Genome Institute (JGI-PGF)"/>
            <person name="Walter F."/>
            <person name="Albersmeier A."/>
            <person name="Kalinowski J."/>
            <person name="Ruckert C."/>
        </authorList>
    </citation>
    <scope>NUCLEOTIDE SEQUENCE</scope>
    <source>
        <strain evidence="23">KCTC 32296</strain>
    </source>
</reference>
<dbReference type="NCBIfam" id="NF004628">
    <property type="entry name" value="PRK05972.1"/>
    <property type="match status" value="1"/>
</dbReference>
<dbReference type="CDD" id="cd07971">
    <property type="entry name" value="OBF_DNA_ligase_LigD"/>
    <property type="match status" value="1"/>
</dbReference>
<dbReference type="InterPro" id="IPR052171">
    <property type="entry name" value="NHEJ_LigD"/>
</dbReference>
<dbReference type="Gene3D" id="3.30.1490.70">
    <property type="match status" value="1"/>
</dbReference>
<feature type="region of interest" description="Disordered" evidence="21">
    <location>
        <begin position="1"/>
        <end position="20"/>
    </location>
</feature>
<dbReference type="InterPro" id="IPR014146">
    <property type="entry name" value="LigD_ligase_dom"/>
</dbReference>
<keyword evidence="11" id="KW-0269">Exonuclease</keyword>
<dbReference type="EC" id="6.5.1.1" evidence="2"/>
<evidence type="ECO:0000256" key="18">
    <source>
        <dbReference type="ARBA" id="ARBA00023268"/>
    </source>
</evidence>
<dbReference type="PROSITE" id="PS50160">
    <property type="entry name" value="DNA_LIGASE_A3"/>
    <property type="match status" value="1"/>
</dbReference>
<keyword evidence="17" id="KW-0464">Manganese</keyword>
<comment type="catalytic activity">
    <reaction evidence="20">
        <text>ATP + (deoxyribonucleotide)n-3'-hydroxyl + 5'-phospho-(deoxyribonucleotide)m = (deoxyribonucleotide)n+m + AMP + diphosphate.</text>
        <dbReference type="EC" id="6.5.1.1"/>
    </reaction>
</comment>